<dbReference type="Pfam" id="PF00266">
    <property type="entry name" value="Aminotran_5"/>
    <property type="match status" value="1"/>
</dbReference>
<dbReference type="PANTHER" id="PTHR43686">
    <property type="entry name" value="SULFURTRANSFERASE-RELATED"/>
    <property type="match status" value="1"/>
</dbReference>
<evidence type="ECO:0000313" key="4">
    <source>
        <dbReference type="Proteomes" id="UP000187209"/>
    </source>
</evidence>
<dbReference type="EMBL" id="MPUH01000355">
    <property type="protein sequence ID" value="OMJ82068.1"/>
    <property type="molecule type" value="Genomic_DNA"/>
</dbReference>
<protein>
    <recommendedName>
        <fullName evidence="2">C2H2-type domain-containing protein</fullName>
    </recommendedName>
</protein>
<dbReference type="InterPro" id="IPR015422">
    <property type="entry name" value="PyrdxlP-dep_Trfase_small"/>
</dbReference>
<sequence>MAAVRRSIHQILQDSFGSKTLEEMTSEREMLEKNRPELLEYIQENVIGDYSLFPTAYGERALVYADYIASGRSLKFIEDYIQNVVLVNYANTHTVTSWVGLQTTYFRQESRSIIKRCINASEDDLLIFTGTGTTGAVNKLVQILKKSKWGNQNSYYQQNRWGSVDCRLCNMSFSTQGKYIKHLSSVIHIKNLPETSNIVLDEVPVVFLSVFEHHSNLLPWIEAGVETVIIPDDTDGQLDLAYLQIMLEKYQNRKFKIGTFSAASNITGLLMDVKSITRLLKSYGALVFFDYATAAAYCDINMNPSPEEALDGVFFSGHKLVGGPGSPGILAVKKKLVGNEVPVEPGGGTVFFVTEKTHTYIFNPEEREEGGTPDIIGSIRLGLVFQLKEAVGEKFIYNKELEHTQYVTDKLKTIPNLIILGNSALKKLPVFSFMVKCGEKFFHHSFVAALLNDLFGIECRGGCACAGPYALKLMGISSERAQQIEDTLKEGYDLFRPGFVRVSFNYFMPQETIDYIIDSLSFIAQNAIWFLPQYKFDMEKSAFVHRDYSTKEGRHKSRKWLSEITYAQGKCLYPDYGVKTNKKLTEYLEIAEKFVEDIREHRYTNKNISDNLQEIPTELEDIRWYVLPSEALSFIQSRHVTFNTASLSFYPITYTNPIQSSLPIIEPIIKTDPQHSLYPKIPKKLLKKVFAAISEFNMIQENDRILVCISGGKDSLTMLHILRHVQKVSPKKFQIGVATVDPQTPEYDPSPLKDYMSYLGVPYFYESHGIVTLAAEKMKKKLSLCAFCSRMKRGILYSCARREGYNVLALGQHLDDLAESFIMSIFNNGLLRTMKANYVNDKGDLRIIRPLALVRERMTKSFSEEAHLPVITENCPACFASPQERHRTKLLLASQEQVVPDIFSSILKAMKPLMKGNLQDIGPIGEKRQREDEENEEECEQCVFNPV</sequence>
<evidence type="ECO:0000256" key="1">
    <source>
        <dbReference type="PROSITE-ProRule" id="PRU00042"/>
    </source>
</evidence>
<dbReference type="GO" id="GO:0008270">
    <property type="term" value="F:zinc ion binding"/>
    <property type="evidence" value="ECO:0007669"/>
    <property type="project" value="UniProtKB-KW"/>
</dbReference>
<feature type="domain" description="C2H2-type" evidence="2">
    <location>
        <begin position="164"/>
        <end position="193"/>
    </location>
</feature>
<organism evidence="3 4">
    <name type="scientific">Stentor coeruleus</name>
    <dbReference type="NCBI Taxonomy" id="5963"/>
    <lineage>
        <taxon>Eukaryota</taxon>
        <taxon>Sar</taxon>
        <taxon>Alveolata</taxon>
        <taxon>Ciliophora</taxon>
        <taxon>Postciliodesmatophora</taxon>
        <taxon>Heterotrichea</taxon>
        <taxon>Heterotrichida</taxon>
        <taxon>Stentoridae</taxon>
        <taxon>Stentor</taxon>
    </lineage>
</organism>
<evidence type="ECO:0000313" key="3">
    <source>
        <dbReference type="EMBL" id="OMJ82068.1"/>
    </source>
</evidence>
<dbReference type="PROSITE" id="PS50157">
    <property type="entry name" value="ZINC_FINGER_C2H2_2"/>
    <property type="match status" value="1"/>
</dbReference>
<dbReference type="SUPFAM" id="SSF53383">
    <property type="entry name" value="PLP-dependent transferases"/>
    <property type="match status" value="1"/>
</dbReference>
<dbReference type="SUPFAM" id="SSF52402">
    <property type="entry name" value="Adenine nucleotide alpha hydrolases-like"/>
    <property type="match status" value="1"/>
</dbReference>
<accession>A0A1R2BZ72</accession>
<dbReference type="Gene3D" id="3.90.1150.10">
    <property type="entry name" value="Aspartate Aminotransferase, domain 1"/>
    <property type="match status" value="1"/>
</dbReference>
<keyword evidence="1" id="KW-0479">Metal-binding</keyword>
<name>A0A1R2BZ72_9CILI</name>
<dbReference type="InterPro" id="IPR000192">
    <property type="entry name" value="Aminotrans_V_dom"/>
</dbReference>
<dbReference type="InterPro" id="IPR015421">
    <property type="entry name" value="PyrdxlP-dep_Trfase_major"/>
</dbReference>
<dbReference type="Proteomes" id="UP000187209">
    <property type="component" value="Unassembled WGS sequence"/>
</dbReference>
<reference evidence="3 4" key="1">
    <citation type="submission" date="2016-11" db="EMBL/GenBank/DDBJ databases">
        <title>The macronuclear genome of Stentor coeruleus: a giant cell with tiny introns.</title>
        <authorList>
            <person name="Slabodnick M."/>
            <person name="Ruby J.G."/>
            <person name="Reiff S.B."/>
            <person name="Swart E.C."/>
            <person name="Gosai S."/>
            <person name="Prabakaran S."/>
            <person name="Witkowska E."/>
            <person name="Larue G.E."/>
            <person name="Fisher S."/>
            <person name="Freeman R.M."/>
            <person name="Gunawardena J."/>
            <person name="Chu W."/>
            <person name="Stover N.A."/>
            <person name="Gregory B.D."/>
            <person name="Nowacki M."/>
            <person name="Derisi J."/>
            <person name="Roy S.W."/>
            <person name="Marshall W.F."/>
            <person name="Sood P."/>
        </authorList>
    </citation>
    <scope>NUCLEOTIDE SEQUENCE [LARGE SCALE GENOMIC DNA]</scope>
    <source>
        <strain evidence="3">WM001</strain>
    </source>
</reference>
<proteinExistence type="predicted"/>
<dbReference type="AlphaFoldDB" id="A0A1R2BZ72"/>
<dbReference type="InterPro" id="IPR015424">
    <property type="entry name" value="PyrdxlP-dep_Trfase"/>
</dbReference>
<keyword evidence="1" id="KW-0863">Zinc-finger</keyword>
<dbReference type="OrthoDB" id="198857at2759"/>
<dbReference type="Gene3D" id="3.40.640.10">
    <property type="entry name" value="Type I PLP-dependent aspartate aminotransferase-like (Major domain)"/>
    <property type="match status" value="1"/>
</dbReference>
<keyword evidence="4" id="KW-1185">Reference proteome</keyword>
<gene>
    <name evidence="3" type="ORF">SteCoe_17341</name>
</gene>
<comment type="caution">
    <text evidence="3">The sequence shown here is derived from an EMBL/GenBank/DDBJ whole genome shotgun (WGS) entry which is preliminary data.</text>
</comment>
<dbReference type="PANTHER" id="PTHR43686:SF1">
    <property type="entry name" value="AMINOTRAN_5 DOMAIN-CONTAINING PROTEIN"/>
    <property type="match status" value="1"/>
</dbReference>
<evidence type="ECO:0000259" key="2">
    <source>
        <dbReference type="PROSITE" id="PS50157"/>
    </source>
</evidence>
<dbReference type="PROSITE" id="PS00028">
    <property type="entry name" value="ZINC_FINGER_C2H2_1"/>
    <property type="match status" value="1"/>
</dbReference>
<dbReference type="InterPro" id="IPR013087">
    <property type="entry name" value="Znf_C2H2_type"/>
</dbReference>
<dbReference type="Pfam" id="PF01171">
    <property type="entry name" value="ATP_bind_3"/>
    <property type="match status" value="1"/>
</dbReference>
<dbReference type="Gene3D" id="3.40.50.620">
    <property type="entry name" value="HUPs"/>
    <property type="match status" value="1"/>
</dbReference>
<keyword evidence="1" id="KW-0862">Zinc</keyword>
<dbReference type="InterPro" id="IPR014729">
    <property type="entry name" value="Rossmann-like_a/b/a_fold"/>
</dbReference>
<dbReference type="InterPro" id="IPR011063">
    <property type="entry name" value="TilS/TtcA_N"/>
</dbReference>
<dbReference type="CDD" id="cd24138">
    <property type="entry name" value="TtcA-like"/>
    <property type="match status" value="1"/>
</dbReference>